<evidence type="ECO:0000313" key="2">
    <source>
        <dbReference type="Proteomes" id="UP000583454"/>
    </source>
</evidence>
<evidence type="ECO:0000313" key="1">
    <source>
        <dbReference type="EMBL" id="MBB5758585.1"/>
    </source>
</evidence>
<organism evidence="1 2">
    <name type="scientific">Methylorubrum rhodinum</name>
    <dbReference type="NCBI Taxonomy" id="29428"/>
    <lineage>
        <taxon>Bacteria</taxon>
        <taxon>Pseudomonadati</taxon>
        <taxon>Pseudomonadota</taxon>
        <taxon>Alphaproteobacteria</taxon>
        <taxon>Hyphomicrobiales</taxon>
        <taxon>Methylobacteriaceae</taxon>
        <taxon>Methylorubrum</taxon>
    </lineage>
</organism>
<accession>A0A840ZNF6</accession>
<keyword evidence="2" id="KW-1185">Reference proteome</keyword>
<reference evidence="1 2" key="1">
    <citation type="submission" date="2020-08" db="EMBL/GenBank/DDBJ databases">
        <title>Genomic Encyclopedia of Type Strains, Phase IV (KMG-IV): sequencing the most valuable type-strain genomes for metagenomic binning, comparative biology and taxonomic classification.</title>
        <authorList>
            <person name="Goeker M."/>
        </authorList>
    </citation>
    <scope>NUCLEOTIDE SEQUENCE [LARGE SCALE GENOMIC DNA]</scope>
    <source>
        <strain evidence="1 2">DSM 2163</strain>
    </source>
</reference>
<protein>
    <submittedName>
        <fullName evidence="1">Uncharacterized protein</fullName>
    </submittedName>
</protein>
<dbReference type="AlphaFoldDB" id="A0A840ZNF6"/>
<proteinExistence type="predicted"/>
<sequence length="84" mass="9262">MSAPRSEFEEEALDTLILAAFRQAQREGHREVVEHLMRALEALAEADDPRSAAACVAEAYLGFADEQGTGRASPMNEGRPRRPH</sequence>
<dbReference type="Proteomes" id="UP000583454">
    <property type="component" value="Unassembled WGS sequence"/>
</dbReference>
<gene>
    <name evidence="1" type="ORF">HNR00_003308</name>
</gene>
<comment type="caution">
    <text evidence="1">The sequence shown here is derived from an EMBL/GenBank/DDBJ whole genome shotgun (WGS) entry which is preliminary data.</text>
</comment>
<name>A0A840ZNF6_9HYPH</name>
<dbReference type="EMBL" id="JACHOP010000015">
    <property type="protein sequence ID" value="MBB5758585.1"/>
    <property type="molecule type" value="Genomic_DNA"/>
</dbReference>